<dbReference type="RefSeq" id="WP_087615859.1">
    <property type="nucleotide sequence ID" value="NZ_JAFBEY010000001.1"/>
</dbReference>
<name>A0ABX3ZJ34_9BACL</name>
<dbReference type="EMBL" id="NHNT01000002">
    <property type="protein sequence ID" value="OUZ39740.1"/>
    <property type="molecule type" value="Genomic_DNA"/>
</dbReference>
<sequence>MEIRGLHFDHLIMFRVRNQKENWLEGIKVMEDFPLNHEVYKNGPVLFSFEEEEDGEGLFTYFMPINTEIEFEEGITDFAYLNQYQLNQSLLLRHAQEEFDFRTAYEKVKAYAAAENLSVEDSYICVLLNVYGEYIIDLYVPLKEWSEVQ</sequence>
<evidence type="ECO:0000313" key="1">
    <source>
        <dbReference type="EMBL" id="OUZ39740.1"/>
    </source>
</evidence>
<proteinExistence type="predicted"/>
<keyword evidence="2" id="KW-1185">Reference proteome</keyword>
<organism evidence="1 2">
    <name type="scientific">Solibacillus kalamii</name>
    <dbReference type="NCBI Taxonomy" id="1748298"/>
    <lineage>
        <taxon>Bacteria</taxon>
        <taxon>Bacillati</taxon>
        <taxon>Bacillota</taxon>
        <taxon>Bacilli</taxon>
        <taxon>Bacillales</taxon>
        <taxon>Caryophanaceae</taxon>
        <taxon>Solibacillus</taxon>
    </lineage>
</organism>
<comment type="caution">
    <text evidence="1">The sequence shown here is derived from an EMBL/GenBank/DDBJ whole genome shotgun (WGS) entry which is preliminary data.</text>
</comment>
<reference evidence="1 2" key="1">
    <citation type="journal article" date="2017" name="Int. J. Syst. Evol. Microbiol.">
        <title>Solibacillus kalamii sp. nov., isolated from a high-efficiency particulate arrestance filter system used in the International Space Station.</title>
        <authorList>
            <person name="Checinska Sielaff A."/>
            <person name="Kumar R.M."/>
            <person name="Pal D."/>
            <person name="Mayilraj S."/>
            <person name="Venkateswaran K."/>
        </authorList>
    </citation>
    <scope>NUCLEOTIDE SEQUENCE [LARGE SCALE GENOMIC DNA]</scope>
    <source>
        <strain evidence="1 2">ISSFR-015</strain>
    </source>
</reference>
<dbReference type="Proteomes" id="UP000196594">
    <property type="component" value="Unassembled WGS sequence"/>
</dbReference>
<accession>A0ABX3ZJ34</accession>
<gene>
    <name evidence="1" type="ORF">CBM15_04310</name>
</gene>
<evidence type="ECO:0000313" key="2">
    <source>
        <dbReference type="Proteomes" id="UP000196594"/>
    </source>
</evidence>
<protein>
    <submittedName>
        <fullName evidence="1">Biotin carboxylase</fullName>
    </submittedName>
</protein>